<sequence length="383" mass="42763">MEQLNAPQGQFNLNRFPVKPKDTLRAWDAADEYILKHLDNSLIATDGNILIMNDSFGALSTALAHAKPTMLSDSYLAEQGLKQNLEQNDITPGQVCFINSLQTPEKPLDLVLIKIPKSHAMLEEQLHRIRPFIRPSTIIIAGAMSKMIHTNTLRLFERIIGPTKTSLAVKKARLIFSDVEEMSLPENPYPLTLDLKGEQFTRNHYTLSNHANVFSRESMDIGSRFFLQTLQQENIASDEALSIIDLGCGNGVVGLIAAEHFPNAHLHFVDESYMAVDSARINFQRAFPEREACFTATDCLSGLEANSADLILNNPPFHQQNVVGDFIAQQMFRESKKVLKKGGALWVVGNRHLGYHTALKRLMGNCTLVAGNKKFVVLKAVKR</sequence>
<keyword evidence="3 6" id="KW-0489">Methyltransferase</keyword>
<dbReference type="InterPro" id="IPR058679">
    <property type="entry name" value="RlmG_N"/>
</dbReference>
<comment type="caution">
    <text evidence="9">The sequence shown here is derived from an EMBL/GenBank/DDBJ whole genome shotgun (WGS) entry which is preliminary data.</text>
</comment>
<dbReference type="InterPro" id="IPR007848">
    <property type="entry name" value="Small_mtfrase_dom"/>
</dbReference>
<comment type="similarity">
    <text evidence="6">Belongs to the methyltransferase superfamily. RlmG family.</text>
</comment>
<evidence type="ECO:0000256" key="3">
    <source>
        <dbReference type="ARBA" id="ARBA00022603"/>
    </source>
</evidence>
<protein>
    <recommendedName>
        <fullName evidence="6">Ribosomal RNA large subunit methyltransferase G</fullName>
        <ecNumber evidence="6">2.1.1.174</ecNumber>
    </recommendedName>
    <alternativeName>
        <fullName evidence="6">23S rRNA m2G1835 methyltransferase</fullName>
    </alternativeName>
    <alternativeName>
        <fullName evidence="6">rRNA (guanine-N(2)-)-methyltransferase RlmG</fullName>
    </alternativeName>
</protein>
<organism evidence="9 10">
    <name type="scientific">Oceanospirillum linum</name>
    <dbReference type="NCBI Taxonomy" id="966"/>
    <lineage>
        <taxon>Bacteria</taxon>
        <taxon>Pseudomonadati</taxon>
        <taxon>Pseudomonadota</taxon>
        <taxon>Gammaproteobacteria</taxon>
        <taxon>Oceanospirillales</taxon>
        <taxon>Oceanospirillaceae</taxon>
        <taxon>Oceanospirillum</taxon>
    </lineage>
</organism>
<keyword evidence="1 6" id="KW-0963">Cytoplasm</keyword>
<dbReference type="Pfam" id="PF05175">
    <property type="entry name" value="MTS"/>
    <property type="match status" value="1"/>
</dbReference>
<dbReference type="PANTHER" id="PTHR47816">
    <property type="entry name" value="RIBOSOMAL RNA SMALL SUBUNIT METHYLTRANSFERASE C"/>
    <property type="match status" value="1"/>
</dbReference>
<dbReference type="Gene3D" id="3.40.50.150">
    <property type="entry name" value="Vaccinia Virus protein VP39"/>
    <property type="match status" value="2"/>
</dbReference>
<evidence type="ECO:0000313" key="9">
    <source>
        <dbReference type="EMBL" id="OOV88091.1"/>
    </source>
</evidence>
<feature type="domain" description="RlmG N-terminal" evidence="8">
    <location>
        <begin position="1"/>
        <end position="180"/>
    </location>
</feature>
<evidence type="ECO:0000256" key="6">
    <source>
        <dbReference type="HAMAP-Rule" id="MF_01859"/>
    </source>
</evidence>
<dbReference type="STRING" id="966.BTA35_0200605"/>
<comment type="function">
    <text evidence="6">Specifically methylates the guanine in position 1835 (m2G1835) of 23S rRNA.</text>
</comment>
<dbReference type="GO" id="GO:0003677">
    <property type="term" value="F:DNA binding"/>
    <property type="evidence" value="ECO:0007669"/>
    <property type="project" value="InterPro"/>
</dbReference>
<dbReference type="GO" id="GO:0005737">
    <property type="term" value="C:cytoplasm"/>
    <property type="evidence" value="ECO:0007669"/>
    <property type="project" value="UniProtKB-SubCell"/>
</dbReference>
<name>A0A1T1HE02_OCELI</name>
<keyword evidence="10" id="KW-1185">Reference proteome</keyword>
<dbReference type="GO" id="GO:0052916">
    <property type="term" value="F:23S rRNA (guanine(1835)-N(2))-methyltransferase activity"/>
    <property type="evidence" value="ECO:0007669"/>
    <property type="project" value="UniProtKB-EC"/>
</dbReference>
<evidence type="ECO:0000256" key="4">
    <source>
        <dbReference type="ARBA" id="ARBA00022679"/>
    </source>
</evidence>
<keyword evidence="5 6" id="KW-0949">S-adenosyl-L-methionine</keyword>
<dbReference type="PRINTS" id="PR00508">
    <property type="entry name" value="S21N4MTFRASE"/>
</dbReference>
<evidence type="ECO:0000256" key="5">
    <source>
        <dbReference type="ARBA" id="ARBA00022691"/>
    </source>
</evidence>
<evidence type="ECO:0000256" key="1">
    <source>
        <dbReference type="ARBA" id="ARBA00022490"/>
    </source>
</evidence>
<dbReference type="CDD" id="cd02440">
    <property type="entry name" value="AdoMet_MTases"/>
    <property type="match status" value="1"/>
</dbReference>
<evidence type="ECO:0000259" key="8">
    <source>
        <dbReference type="Pfam" id="PF26049"/>
    </source>
</evidence>
<gene>
    <name evidence="6" type="primary">rlmG</name>
    <name evidence="9" type="ORF">BTA35_0200605</name>
</gene>
<dbReference type="InterPro" id="IPR001091">
    <property type="entry name" value="RM_Methyltransferase"/>
</dbReference>
<evidence type="ECO:0000313" key="10">
    <source>
        <dbReference type="Proteomes" id="UP000190064"/>
    </source>
</evidence>
<dbReference type="Pfam" id="PF26049">
    <property type="entry name" value="RLMG_N"/>
    <property type="match status" value="1"/>
</dbReference>
<dbReference type="PIRSF" id="PIRSF037565">
    <property type="entry name" value="RRNA_m2G_Mtase_RsmD_prd"/>
    <property type="match status" value="1"/>
</dbReference>
<keyword evidence="4 6" id="KW-0808">Transferase</keyword>
<dbReference type="PROSITE" id="PS00092">
    <property type="entry name" value="N6_MTASE"/>
    <property type="match status" value="1"/>
</dbReference>
<dbReference type="HAMAP" id="MF_01859">
    <property type="entry name" value="23SrRNA_methyltr_G"/>
    <property type="match status" value="1"/>
</dbReference>
<reference evidence="9" key="1">
    <citation type="submission" date="2017-02" db="EMBL/GenBank/DDBJ databases">
        <title>Draft Genome Sequence of the Salt Water Bacterium Oceanospirillum linum ATCC 11336.</title>
        <authorList>
            <person name="Trachtenberg A.M."/>
            <person name="Carney J.G."/>
            <person name="Linnane J.D."/>
            <person name="Rheaume B.A."/>
            <person name="Pitts N.L."/>
            <person name="Mykles D.L."/>
            <person name="Maclea K.S."/>
        </authorList>
    </citation>
    <scope>NUCLEOTIDE SEQUENCE [LARGE SCALE GENOMIC DNA]</scope>
    <source>
        <strain evidence="9">ATCC 11336</strain>
    </source>
</reference>
<dbReference type="EMBL" id="MTSD02000001">
    <property type="protein sequence ID" value="OOV88091.1"/>
    <property type="molecule type" value="Genomic_DNA"/>
</dbReference>
<proteinExistence type="inferred from homology"/>
<dbReference type="EC" id="2.1.1.174" evidence="6"/>
<dbReference type="InterPro" id="IPR046977">
    <property type="entry name" value="RsmC/RlmG"/>
</dbReference>
<dbReference type="PANTHER" id="PTHR47816:SF5">
    <property type="entry name" value="RIBOSOMAL RNA LARGE SUBUNIT METHYLTRANSFERASE G"/>
    <property type="match status" value="1"/>
</dbReference>
<comment type="subcellular location">
    <subcellularLocation>
        <location evidence="6">Cytoplasm</location>
    </subcellularLocation>
</comment>
<dbReference type="AlphaFoldDB" id="A0A1T1HE02"/>
<evidence type="ECO:0000256" key="2">
    <source>
        <dbReference type="ARBA" id="ARBA00022552"/>
    </source>
</evidence>
<dbReference type="InterPro" id="IPR017237">
    <property type="entry name" value="RLMG"/>
</dbReference>
<feature type="domain" description="Methyltransferase small" evidence="7">
    <location>
        <begin position="205"/>
        <end position="379"/>
    </location>
</feature>
<accession>A0A1T1HE02</accession>
<keyword evidence="2 6" id="KW-0698">rRNA processing</keyword>
<dbReference type="InterPro" id="IPR002052">
    <property type="entry name" value="DNA_methylase_N6_adenine_CS"/>
</dbReference>
<evidence type="ECO:0000259" key="7">
    <source>
        <dbReference type="Pfam" id="PF05175"/>
    </source>
</evidence>
<dbReference type="InterPro" id="IPR029063">
    <property type="entry name" value="SAM-dependent_MTases_sf"/>
</dbReference>
<comment type="catalytic activity">
    <reaction evidence="6">
        <text>guanosine(1835) in 23S rRNA + S-adenosyl-L-methionine = N(2)-methylguanosine(1835) in 23S rRNA + S-adenosyl-L-homocysteine + H(+)</text>
        <dbReference type="Rhea" id="RHEA:42744"/>
        <dbReference type="Rhea" id="RHEA-COMP:10217"/>
        <dbReference type="Rhea" id="RHEA-COMP:10218"/>
        <dbReference type="ChEBI" id="CHEBI:15378"/>
        <dbReference type="ChEBI" id="CHEBI:57856"/>
        <dbReference type="ChEBI" id="CHEBI:59789"/>
        <dbReference type="ChEBI" id="CHEBI:74269"/>
        <dbReference type="ChEBI" id="CHEBI:74481"/>
        <dbReference type="EC" id="2.1.1.174"/>
    </reaction>
</comment>
<dbReference type="SUPFAM" id="SSF53335">
    <property type="entry name" value="S-adenosyl-L-methionine-dependent methyltransferases"/>
    <property type="match status" value="1"/>
</dbReference>
<dbReference type="Proteomes" id="UP000190064">
    <property type="component" value="Unassembled WGS sequence"/>
</dbReference>
<dbReference type="RefSeq" id="WP_077242501.1">
    <property type="nucleotide sequence ID" value="NZ_FXTS01000001.1"/>
</dbReference>